<evidence type="ECO:0000256" key="5">
    <source>
        <dbReference type="ARBA" id="ARBA00022917"/>
    </source>
</evidence>
<dbReference type="EMBL" id="JAAWWB010000002">
    <property type="protein sequence ID" value="KAG6790003.1"/>
    <property type="molecule type" value="Genomic_DNA"/>
</dbReference>
<keyword evidence="9" id="KW-1185">Reference proteome</keyword>
<keyword evidence="4" id="KW-0963">Cytoplasm</keyword>
<sequence>MALLHLRRTISSRNSFLFLLRSSTNSTKARTFSNTTTLFSPHLLSNSVSHKLPTATLPSFDFLKQSRRGFAKGKNKSRSDILGLCSFWVLLNLRQTILLCTSRIALVKVEDDSAGGTVESVDIGPTVKATANSQMDAAVVALSRELQKLRTGRASAGMLDHIIVETDGVKLPLNRSAVVSVMDAKTLSINPYDPNTLKQLENAIVSSPLGLNPQRDGDRLIAVIPPLTKEHTQAMCKVVAKSCEDCRQSIRRARQKAMDTVKKAGTSFPKDDAKKLEKEIEEMTKKFVKSAEDMCNTKEKEIKTG</sequence>
<dbReference type="OrthoDB" id="407355at2759"/>
<evidence type="ECO:0000256" key="1">
    <source>
        <dbReference type="ARBA" id="ARBA00002952"/>
    </source>
</evidence>
<evidence type="ECO:0000256" key="4">
    <source>
        <dbReference type="ARBA" id="ARBA00022490"/>
    </source>
</evidence>
<name>A0A8X8AIE0_POPTO</name>
<dbReference type="GO" id="GO:0043023">
    <property type="term" value="F:ribosomal large subunit binding"/>
    <property type="evidence" value="ECO:0007669"/>
    <property type="project" value="TreeGrafter"/>
</dbReference>
<comment type="caution">
    <text evidence="8">The sequence shown here is derived from an EMBL/GenBank/DDBJ whole genome shotgun (WGS) entry which is preliminary data.</text>
</comment>
<dbReference type="Proteomes" id="UP000886885">
    <property type="component" value="Chromosome 1D"/>
</dbReference>
<dbReference type="GO" id="GO:0006412">
    <property type="term" value="P:translation"/>
    <property type="evidence" value="ECO:0007669"/>
    <property type="project" value="UniProtKB-KW"/>
</dbReference>
<feature type="domain" description="Ribosome recycling factor" evidence="7">
    <location>
        <begin position="142"/>
        <end position="302"/>
    </location>
</feature>
<evidence type="ECO:0000259" key="7">
    <source>
        <dbReference type="Pfam" id="PF01765"/>
    </source>
</evidence>
<dbReference type="Pfam" id="PF01765">
    <property type="entry name" value="RRF"/>
    <property type="match status" value="1"/>
</dbReference>
<comment type="subcellular location">
    <subcellularLocation>
        <location evidence="2">Cytoplasm</location>
    </subcellularLocation>
</comment>
<dbReference type="InterPro" id="IPR002661">
    <property type="entry name" value="Ribosome_recyc_fac"/>
</dbReference>
<dbReference type="PANTHER" id="PTHR20982">
    <property type="entry name" value="RIBOSOME RECYCLING FACTOR"/>
    <property type="match status" value="1"/>
</dbReference>
<protein>
    <recommendedName>
        <fullName evidence="3">Ribosome-recycling factor, chloroplastic</fullName>
    </recommendedName>
    <alternativeName>
        <fullName evidence="6">Ribosome-releasing factor, chloroplastic</fullName>
    </alternativeName>
</protein>
<dbReference type="AlphaFoldDB" id="A0A8X8AIE0"/>
<reference evidence="8" key="1">
    <citation type="journal article" date="2020" name="bioRxiv">
        <title>Hybrid origin of Populus tomentosa Carr. identified through genome sequencing and phylogenomic analysis.</title>
        <authorList>
            <person name="An X."/>
            <person name="Gao K."/>
            <person name="Chen Z."/>
            <person name="Li J."/>
            <person name="Yang X."/>
            <person name="Yang X."/>
            <person name="Zhou J."/>
            <person name="Guo T."/>
            <person name="Zhao T."/>
            <person name="Huang S."/>
            <person name="Miao D."/>
            <person name="Khan W.U."/>
            <person name="Rao P."/>
            <person name="Ye M."/>
            <person name="Lei B."/>
            <person name="Liao W."/>
            <person name="Wang J."/>
            <person name="Ji L."/>
            <person name="Li Y."/>
            <person name="Guo B."/>
            <person name="Mustafa N.S."/>
            <person name="Li S."/>
            <person name="Yun Q."/>
            <person name="Keller S.R."/>
            <person name="Mao J."/>
            <person name="Zhang R."/>
            <person name="Strauss S.H."/>
        </authorList>
    </citation>
    <scope>NUCLEOTIDE SEQUENCE</scope>
    <source>
        <strain evidence="8">GM15</strain>
        <tissue evidence="8">Leaf</tissue>
    </source>
</reference>
<dbReference type="FunFam" id="3.30.1360.40:FF:000001">
    <property type="entry name" value="Ribosome-recycling factor"/>
    <property type="match status" value="1"/>
</dbReference>
<gene>
    <name evidence="8" type="ORF">POTOM_006146</name>
</gene>
<proteinExistence type="predicted"/>
<evidence type="ECO:0000256" key="2">
    <source>
        <dbReference type="ARBA" id="ARBA00004496"/>
    </source>
</evidence>
<evidence type="ECO:0000313" key="9">
    <source>
        <dbReference type="Proteomes" id="UP000886885"/>
    </source>
</evidence>
<keyword evidence="5" id="KW-0648">Protein biosynthesis</keyword>
<dbReference type="FunFam" id="1.10.132.20:FF:000001">
    <property type="entry name" value="Ribosome-recycling factor"/>
    <property type="match status" value="1"/>
</dbReference>
<evidence type="ECO:0000313" key="8">
    <source>
        <dbReference type="EMBL" id="KAG6790003.1"/>
    </source>
</evidence>
<organism evidence="8 9">
    <name type="scientific">Populus tomentosa</name>
    <name type="common">Chinese white poplar</name>
    <dbReference type="NCBI Taxonomy" id="118781"/>
    <lineage>
        <taxon>Eukaryota</taxon>
        <taxon>Viridiplantae</taxon>
        <taxon>Streptophyta</taxon>
        <taxon>Embryophyta</taxon>
        <taxon>Tracheophyta</taxon>
        <taxon>Spermatophyta</taxon>
        <taxon>Magnoliopsida</taxon>
        <taxon>eudicotyledons</taxon>
        <taxon>Gunneridae</taxon>
        <taxon>Pentapetalae</taxon>
        <taxon>rosids</taxon>
        <taxon>fabids</taxon>
        <taxon>Malpighiales</taxon>
        <taxon>Salicaceae</taxon>
        <taxon>Saliceae</taxon>
        <taxon>Populus</taxon>
    </lineage>
</organism>
<dbReference type="PANTHER" id="PTHR20982:SF3">
    <property type="entry name" value="MITOCHONDRIAL RIBOSOME RECYCLING FACTOR PSEUDO 1"/>
    <property type="match status" value="1"/>
</dbReference>
<evidence type="ECO:0000256" key="3">
    <source>
        <dbReference type="ARBA" id="ARBA00014063"/>
    </source>
</evidence>
<dbReference type="InterPro" id="IPR023584">
    <property type="entry name" value="Ribosome_recyc_fac_dom"/>
</dbReference>
<accession>A0A8X8AIE0</accession>
<evidence type="ECO:0000256" key="6">
    <source>
        <dbReference type="ARBA" id="ARBA00032397"/>
    </source>
</evidence>
<comment type="function">
    <text evidence="1">Responsible for the release of ribosomes from messenger RNA at the termination of chloroplastic protein biosynthesis.</text>
</comment>
<dbReference type="GO" id="GO:0005739">
    <property type="term" value="C:mitochondrion"/>
    <property type="evidence" value="ECO:0007669"/>
    <property type="project" value="TreeGrafter"/>
</dbReference>